<organism evidence="5 6">
    <name type="scientific">Saccharospirillum salsuginis</name>
    <dbReference type="NCBI Taxonomy" id="418750"/>
    <lineage>
        <taxon>Bacteria</taxon>
        <taxon>Pseudomonadati</taxon>
        <taxon>Pseudomonadota</taxon>
        <taxon>Gammaproteobacteria</taxon>
        <taxon>Oceanospirillales</taxon>
        <taxon>Saccharospirillaceae</taxon>
        <taxon>Saccharospirillum</taxon>
    </lineage>
</organism>
<dbReference type="Gene3D" id="3.40.50.300">
    <property type="entry name" value="P-loop containing nucleotide triphosphate hydrolases"/>
    <property type="match status" value="1"/>
</dbReference>
<dbReference type="SMART" id="SM00382">
    <property type="entry name" value="AAA"/>
    <property type="match status" value="1"/>
</dbReference>
<evidence type="ECO:0000256" key="2">
    <source>
        <dbReference type="ARBA" id="ARBA00022840"/>
    </source>
</evidence>
<evidence type="ECO:0000256" key="1">
    <source>
        <dbReference type="ARBA" id="ARBA00022741"/>
    </source>
</evidence>
<dbReference type="InterPro" id="IPR041628">
    <property type="entry name" value="ChlI/MoxR_AAA_lid"/>
</dbReference>
<name>A0A918KU38_9GAMM</name>
<evidence type="ECO:0000313" key="5">
    <source>
        <dbReference type="EMBL" id="GGX73563.1"/>
    </source>
</evidence>
<keyword evidence="6" id="KW-1185">Reference proteome</keyword>
<dbReference type="PIRSF" id="PIRSF002849">
    <property type="entry name" value="AAA_ATPase_chaperone_MoxR_prd"/>
    <property type="match status" value="1"/>
</dbReference>
<dbReference type="Gene3D" id="1.10.8.80">
    <property type="entry name" value="Magnesium chelatase subunit I, C-Terminal domain"/>
    <property type="match status" value="1"/>
</dbReference>
<keyword evidence="2" id="KW-0067">ATP-binding</keyword>
<dbReference type="GO" id="GO:0005524">
    <property type="term" value="F:ATP binding"/>
    <property type="evidence" value="ECO:0007669"/>
    <property type="project" value="UniProtKB-KW"/>
</dbReference>
<evidence type="ECO:0000256" key="3">
    <source>
        <dbReference type="ARBA" id="ARBA00061607"/>
    </source>
</evidence>
<evidence type="ECO:0000259" key="4">
    <source>
        <dbReference type="SMART" id="SM00382"/>
    </source>
</evidence>
<dbReference type="InterPro" id="IPR011703">
    <property type="entry name" value="ATPase_AAA-3"/>
</dbReference>
<dbReference type="PANTHER" id="PTHR42759:SF1">
    <property type="entry name" value="MAGNESIUM-CHELATASE SUBUNIT CHLD"/>
    <property type="match status" value="1"/>
</dbReference>
<dbReference type="Pfam" id="PF07726">
    <property type="entry name" value="AAA_3"/>
    <property type="match status" value="1"/>
</dbReference>
<dbReference type="Pfam" id="PF17863">
    <property type="entry name" value="AAA_lid_2"/>
    <property type="match status" value="1"/>
</dbReference>
<dbReference type="PANTHER" id="PTHR42759">
    <property type="entry name" value="MOXR FAMILY PROTEIN"/>
    <property type="match status" value="1"/>
</dbReference>
<gene>
    <name evidence="5" type="ORF">GCM10007392_46280</name>
</gene>
<dbReference type="EMBL" id="BMXR01000017">
    <property type="protein sequence ID" value="GGX73563.1"/>
    <property type="molecule type" value="Genomic_DNA"/>
</dbReference>
<dbReference type="AlphaFoldDB" id="A0A918KU38"/>
<dbReference type="RefSeq" id="WP_189613301.1">
    <property type="nucleotide sequence ID" value="NZ_BMXR01000017.1"/>
</dbReference>
<dbReference type="InterPro" id="IPR027417">
    <property type="entry name" value="P-loop_NTPase"/>
</dbReference>
<dbReference type="SUPFAM" id="SSF52540">
    <property type="entry name" value="P-loop containing nucleoside triphosphate hydrolases"/>
    <property type="match status" value="1"/>
</dbReference>
<comment type="caution">
    <text evidence="5">The sequence shown here is derived from an EMBL/GenBank/DDBJ whole genome shotgun (WGS) entry which is preliminary data.</text>
</comment>
<sequence>MDATHPVIQLKDALQHRILGQPELVESLLLALLADGHLLVEGAPGLAKTTAIKALAAGLQGDFSRIQFTPDLMPSDVTGSDIYRADEHRFEFQPGPIFANLVLADEINRAPAKVQSALLEAMSERQVSVGGHTYPLRQPFLVMATQNPVEHEGTYPLPEAQLDRFLMKVNIDYPDVRTERQVLELARQEEAHHPVELPRLDPDQILQAREALNDIHVAEAVSDYIIHLVDATRRPERYSEALTGLIDFGASPRGTIALDRCARALAWFDGQSYVTPEHVQRIAPRVLAHRLVLSLSGQAAGWTGASLVDALLESVAVG</sequence>
<dbReference type="Proteomes" id="UP000626148">
    <property type="component" value="Unassembled WGS sequence"/>
</dbReference>
<proteinExistence type="inferred from homology"/>
<dbReference type="InterPro" id="IPR003593">
    <property type="entry name" value="AAA+_ATPase"/>
</dbReference>
<protein>
    <submittedName>
        <fullName evidence="5">ATPase AAA</fullName>
    </submittedName>
</protein>
<dbReference type="FunFam" id="3.40.50.300:FF:000640">
    <property type="entry name" value="MoxR family ATPase"/>
    <property type="match status" value="1"/>
</dbReference>
<reference evidence="5" key="1">
    <citation type="journal article" date="2014" name="Int. J. Syst. Evol. Microbiol.">
        <title>Complete genome sequence of Corynebacterium casei LMG S-19264T (=DSM 44701T), isolated from a smear-ripened cheese.</title>
        <authorList>
            <consortium name="US DOE Joint Genome Institute (JGI-PGF)"/>
            <person name="Walter F."/>
            <person name="Albersmeier A."/>
            <person name="Kalinowski J."/>
            <person name="Ruckert C."/>
        </authorList>
    </citation>
    <scope>NUCLEOTIDE SEQUENCE</scope>
    <source>
        <strain evidence="5">KCTC 22169</strain>
    </source>
</reference>
<dbReference type="InterPro" id="IPR050764">
    <property type="entry name" value="CbbQ/NirQ/NorQ/GpvN"/>
</dbReference>
<comment type="similarity">
    <text evidence="3">Belongs to the MoxR family.</text>
</comment>
<keyword evidence="1" id="KW-0547">Nucleotide-binding</keyword>
<feature type="domain" description="AAA+ ATPase" evidence="4">
    <location>
        <begin position="34"/>
        <end position="175"/>
    </location>
</feature>
<accession>A0A918KU38</accession>
<dbReference type="GO" id="GO:0016887">
    <property type="term" value="F:ATP hydrolysis activity"/>
    <property type="evidence" value="ECO:0007669"/>
    <property type="project" value="InterPro"/>
</dbReference>
<evidence type="ECO:0000313" key="6">
    <source>
        <dbReference type="Proteomes" id="UP000626148"/>
    </source>
</evidence>
<reference evidence="5" key="2">
    <citation type="submission" date="2020-09" db="EMBL/GenBank/DDBJ databases">
        <authorList>
            <person name="Sun Q."/>
            <person name="Kim S."/>
        </authorList>
    </citation>
    <scope>NUCLEOTIDE SEQUENCE</scope>
    <source>
        <strain evidence="5">KCTC 22169</strain>
    </source>
</reference>